<dbReference type="InterPro" id="IPR001774">
    <property type="entry name" value="DSL"/>
</dbReference>
<keyword evidence="10 15" id="KW-0472">Membrane</keyword>
<dbReference type="InterPro" id="IPR000152">
    <property type="entry name" value="EGF-type_Asp/Asn_hydroxyl_site"/>
</dbReference>
<protein>
    <recommendedName>
        <fullName evidence="15">Delta-like protein</fullName>
    </recommendedName>
</protein>
<evidence type="ECO:0000256" key="5">
    <source>
        <dbReference type="ARBA" id="ARBA00022729"/>
    </source>
</evidence>
<feature type="domain" description="EGF-like" evidence="16">
    <location>
        <begin position="488"/>
        <end position="524"/>
    </location>
</feature>
<dbReference type="PROSITE" id="PS01186">
    <property type="entry name" value="EGF_2"/>
    <property type="match status" value="4"/>
</dbReference>
<dbReference type="Gene3D" id="2.10.25.10">
    <property type="entry name" value="Laminin"/>
    <property type="match status" value="7"/>
</dbReference>
<gene>
    <name evidence="18" type="primary">putative Protein serrate</name>
    <name evidence="18" type="ORF">CLUMA_CG001973</name>
</gene>
<dbReference type="Pfam" id="PF12661">
    <property type="entry name" value="hEGF"/>
    <property type="match status" value="1"/>
</dbReference>
<proteinExistence type="predicted"/>
<evidence type="ECO:0000256" key="14">
    <source>
        <dbReference type="PROSITE-ProRule" id="PRU00377"/>
    </source>
</evidence>
<comment type="function">
    <text evidence="15">Putative Notch ligand involved in the mediation of Notch signaling.</text>
</comment>
<feature type="disulfide bond" evidence="13">
    <location>
        <begin position="200"/>
        <end position="209"/>
    </location>
</feature>
<keyword evidence="9 15" id="KW-1133">Transmembrane helix</keyword>
<feature type="disulfide bond" evidence="13">
    <location>
        <begin position="476"/>
        <end position="485"/>
    </location>
</feature>
<feature type="disulfide bond" evidence="13">
    <location>
        <begin position="393"/>
        <end position="402"/>
    </location>
</feature>
<dbReference type="SUPFAM" id="SSF57184">
    <property type="entry name" value="Growth factor receptor domain"/>
    <property type="match status" value="1"/>
</dbReference>
<keyword evidence="19" id="KW-1185">Reference proteome</keyword>
<dbReference type="GO" id="GO:0045179">
    <property type="term" value="C:apical cortex"/>
    <property type="evidence" value="ECO:0007669"/>
    <property type="project" value="UniProtKB-ARBA"/>
</dbReference>
<evidence type="ECO:0000259" key="17">
    <source>
        <dbReference type="PROSITE" id="PS51051"/>
    </source>
</evidence>
<dbReference type="GO" id="GO:0035239">
    <property type="term" value="P:tube morphogenesis"/>
    <property type="evidence" value="ECO:0007669"/>
    <property type="project" value="UniProtKB-ARBA"/>
</dbReference>
<dbReference type="PROSITE" id="PS51051">
    <property type="entry name" value="DSL"/>
    <property type="match status" value="1"/>
</dbReference>
<dbReference type="EMBL" id="CVRI01000006">
    <property type="protein sequence ID" value="CRK88192.1"/>
    <property type="molecule type" value="Genomic_DNA"/>
</dbReference>
<evidence type="ECO:0000256" key="9">
    <source>
        <dbReference type="ARBA" id="ARBA00022989"/>
    </source>
</evidence>
<feature type="domain" description="DSL" evidence="17">
    <location>
        <begin position="134"/>
        <end position="178"/>
    </location>
</feature>
<evidence type="ECO:0000256" key="4">
    <source>
        <dbReference type="ARBA" id="ARBA00022692"/>
    </source>
</evidence>
<dbReference type="PROSITE" id="PS00010">
    <property type="entry name" value="ASX_HYDROXYL"/>
    <property type="match status" value="3"/>
</dbReference>
<feature type="domain" description="EGF-like" evidence="16">
    <location>
        <begin position="450"/>
        <end position="486"/>
    </location>
</feature>
<dbReference type="PANTHER" id="PTHR24049">
    <property type="entry name" value="CRUMBS FAMILY MEMBER"/>
    <property type="match status" value="1"/>
</dbReference>
<feature type="disulfide bond" evidence="14">
    <location>
        <begin position="169"/>
        <end position="178"/>
    </location>
</feature>
<comment type="caution">
    <text evidence="13">Lacks conserved residue(s) required for the propagation of feature annotation.</text>
</comment>
<dbReference type="SUPFAM" id="SSF57196">
    <property type="entry name" value="EGF/Laminin"/>
    <property type="match status" value="3"/>
</dbReference>
<dbReference type="FunFam" id="2.10.25.10:FF:000472">
    <property type="entry name" value="Uncharacterized protein, isoform A"/>
    <property type="match status" value="1"/>
</dbReference>
<dbReference type="SMART" id="SM00179">
    <property type="entry name" value="EGF_CA"/>
    <property type="match status" value="5"/>
</dbReference>
<dbReference type="FunFam" id="2.10.25.10:FF:000006">
    <property type="entry name" value="Versican core protein-like isoform 1"/>
    <property type="match status" value="1"/>
</dbReference>
<evidence type="ECO:0000313" key="19">
    <source>
        <dbReference type="Proteomes" id="UP000183832"/>
    </source>
</evidence>
<comment type="subcellular location">
    <subcellularLocation>
        <location evidence="1 15">Membrane</location>
        <topology evidence="1 15">Single-pass type I membrane protein</topology>
    </subcellularLocation>
</comment>
<dbReference type="GO" id="GO:0008587">
    <property type="term" value="P:imaginal disc-derived wing margin morphogenesis"/>
    <property type="evidence" value="ECO:0007669"/>
    <property type="project" value="UniProtKB-ARBA"/>
</dbReference>
<dbReference type="GO" id="GO:0007157">
    <property type="term" value="P:heterophilic cell-cell adhesion via plasma membrane cell adhesion molecules"/>
    <property type="evidence" value="ECO:0007669"/>
    <property type="project" value="TreeGrafter"/>
</dbReference>
<feature type="domain" description="EGF-like" evidence="16">
    <location>
        <begin position="243"/>
        <end position="281"/>
    </location>
</feature>
<feature type="domain" description="EGF-like" evidence="16">
    <location>
        <begin position="367"/>
        <end position="403"/>
    </location>
</feature>
<dbReference type="GO" id="GO:0005509">
    <property type="term" value="F:calcium ion binding"/>
    <property type="evidence" value="ECO:0007669"/>
    <property type="project" value="InterPro"/>
</dbReference>
<feature type="disulfide bond" evidence="13">
    <location>
        <begin position="409"/>
        <end position="419"/>
    </location>
</feature>
<evidence type="ECO:0000313" key="18">
    <source>
        <dbReference type="EMBL" id="CRK88192.1"/>
    </source>
</evidence>
<dbReference type="GO" id="GO:0048100">
    <property type="term" value="P:wing disc anterior/posterior pattern formation"/>
    <property type="evidence" value="ECO:0007669"/>
    <property type="project" value="UniProtKB-ARBA"/>
</dbReference>
<name>A0A1J1HJG3_9DIPT</name>
<dbReference type="InterPro" id="IPR001881">
    <property type="entry name" value="EGF-like_Ca-bd_dom"/>
</dbReference>
<evidence type="ECO:0000256" key="8">
    <source>
        <dbReference type="ARBA" id="ARBA00022843"/>
    </source>
</evidence>
<feature type="disulfide bond" evidence="14">
    <location>
        <begin position="149"/>
        <end position="161"/>
    </location>
</feature>
<evidence type="ECO:0000256" key="12">
    <source>
        <dbReference type="ARBA" id="ARBA00023180"/>
    </source>
</evidence>
<evidence type="ECO:0000256" key="10">
    <source>
        <dbReference type="ARBA" id="ARBA00023136"/>
    </source>
</evidence>
<dbReference type="GO" id="GO:0016330">
    <property type="term" value="P:second mitotic wave involved in compound eye morphogenesis"/>
    <property type="evidence" value="ECO:0007669"/>
    <property type="project" value="UniProtKB-ARBA"/>
</dbReference>
<dbReference type="Pfam" id="PF01414">
    <property type="entry name" value="DSL"/>
    <property type="match status" value="1"/>
</dbReference>
<dbReference type="GO" id="GO:0045197">
    <property type="term" value="P:establishment or maintenance of epithelial cell apical/basal polarity"/>
    <property type="evidence" value="ECO:0007669"/>
    <property type="project" value="TreeGrafter"/>
</dbReference>
<keyword evidence="5 15" id="KW-0732">Signal</keyword>
<dbReference type="GO" id="GO:0009986">
    <property type="term" value="C:cell surface"/>
    <property type="evidence" value="ECO:0007669"/>
    <property type="project" value="UniProtKB-ARBA"/>
</dbReference>
<dbReference type="GO" id="GO:0035214">
    <property type="term" value="P:eye-antennal disc development"/>
    <property type="evidence" value="ECO:0007669"/>
    <property type="project" value="UniProtKB-ARBA"/>
</dbReference>
<dbReference type="GO" id="GO:0048018">
    <property type="term" value="F:receptor ligand activity"/>
    <property type="evidence" value="ECO:0007669"/>
    <property type="project" value="UniProtKB-ARBA"/>
</dbReference>
<dbReference type="Pfam" id="PF00008">
    <property type="entry name" value="EGF"/>
    <property type="match status" value="4"/>
</dbReference>
<dbReference type="SMART" id="SM00181">
    <property type="entry name" value="EGF"/>
    <property type="match status" value="8"/>
</dbReference>
<keyword evidence="6 15" id="KW-0677">Repeat</keyword>
<dbReference type="GO" id="GO:0032991">
    <property type="term" value="C:protein-containing complex"/>
    <property type="evidence" value="ECO:0007669"/>
    <property type="project" value="TreeGrafter"/>
</dbReference>
<dbReference type="InterPro" id="IPR018097">
    <property type="entry name" value="EGF_Ca-bd_CS"/>
</dbReference>
<evidence type="ECO:0000256" key="7">
    <source>
        <dbReference type="ARBA" id="ARBA00022782"/>
    </source>
</evidence>
<dbReference type="FunFam" id="2.10.25.10:FF:000294">
    <property type="entry name" value="Delta-like protein"/>
    <property type="match status" value="1"/>
</dbReference>
<keyword evidence="2 15" id="KW-0217">Developmental protein</keyword>
<dbReference type="GO" id="GO:0048468">
    <property type="term" value="P:cell development"/>
    <property type="evidence" value="ECO:0007669"/>
    <property type="project" value="UniProtKB-ARBA"/>
</dbReference>
<dbReference type="Gene3D" id="2.60.40.3510">
    <property type="match status" value="1"/>
</dbReference>
<feature type="domain" description="EGF-like" evidence="16">
    <location>
        <begin position="174"/>
        <end position="210"/>
    </location>
</feature>
<keyword evidence="8" id="KW-0832">Ubl conjugation</keyword>
<dbReference type="GO" id="GO:0005886">
    <property type="term" value="C:plasma membrane"/>
    <property type="evidence" value="ECO:0007669"/>
    <property type="project" value="TreeGrafter"/>
</dbReference>
<evidence type="ECO:0000256" key="15">
    <source>
        <dbReference type="RuleBase" id="RU280815"/>
    </source>
</evidence>
<feature type="disulfide bond" evidence="13">
    <location>
        <begin position="430"/>
        <end position="439"/>
    </location>
</feature>
<dbReference type="FunFam" id="2.10.25.140:FF:000001">
    <property type="entry name" value="Delta-like protein"/>
    <property type="match status" value="1"/>
</dbReference>
<dbReference type="Proteomes" id="UP000183832">
    <property type="component" value="Unassembled WGS sequence"/>
</dbReference>
<evidence type="ECO:0000256" key="2">
    <source>
        <dbReference type="ARBA" id="ARBA00022473"/>
    </source>
</evidence>
<keyword evidence="11 13" id="KW-1015">Disulfide bond</keyword>
<dbReference type="GO" id="GO:0043208">
    <property type="term" value="F:glycosphingolipid binding"/>
    <property type="evidence" value="ECO:0007669"/>
    <property type="project" value="UniProtKB-ARBA"/>
</dbReference>
<dbReference type="InterPro" id="IPR051022">
    <property type="entry name" value="Notch_Cell-Fate_Det"/>
</dbReference>
<evidence type="ECO:0000256" key="6">
    <source>
        <dbReference type="ARBA" id="ARBA00022737"/>
    </source>
</evidence>
<keyword evidence="4 15" id="KW-0812">Transmembrane</keyword>
<dbReference type="GO" id="GO:0030182">
    <property type="term" value="P:neuron differentiation"/>
    <property type="evidence" value="ECO:0007669"/>
    <property type="project" value="UniProtKB-ARBA"/>
</dbReference>
<accession>A0A1J1HJG3</accession>
<evidence type="ECO:0000256" key="13">
    <source>
        <dbReference type="PROSITE-ProRule" id="PRU00076"/>
    </source>
</evidence>
<dbReference type="InterPro" id="IPR009030">
    <property type="entry name" value="Growth_fac_rcpt_cys_sf"/>
</dbReference>
<feature type="disulfide bond" evidence="13">
    <location>
        <begin position="514"/>
        <end position="523"/>
    </location>
</feature>
<dbReference type="InterPro" id="IPR000742">
    <property type="entry name" value="EGF"/>
</dbReference>
<feature type="disulfide bond" evidence="14">
    <location>
        <begin position="136"/>
        <end position="145"/>
    </location>
</feature>
<evidence type="ECO:0000256" key="1">
    <source>
        <dbReference type="ARBA" id="ARBA00004479"/>
    </source>
</evidence>
<dbReference type="Gene3D" id="2.10.25.140">
    <property type="match status" value="1"/>
</dbReference>
<dbReference type="FunFam" id="2.10.25.10:FF:000018">
    <property type="entry name" value="Delta-like 1"/>
    <property type="match status" value="1"/>
</dbReference>
<dbReference type="GO" id="GO:0036011">
    <property type="term" value="P:imaginal disc-derived leg segmentation"/>
    <property type="evidence" value="ECO:0007669"/>
    <property type="project" value="UniProtKB-ARBA"/>
</dbReference>
<dbReference type="GO" id="GO:0042063">
    <property type="term" value="P:gliogenesis"/>
    <property type="evidence" value="ECO:0007669"/>
    <property type="project" value="UniProtKB-ARBA"/>
</dbReference>
<dbReference type="InterPro" id="IPR011651">
    <property type="entry name" value="Notch_ligand_N"/>
</dbReference>
<dbReference type="GO" id="GO:0007219">
    <property type="term" value="P:Notch signaling pathway"/>
    <property type="evidence" value="ECO:0007669"/>
    <property type="project" value="InterPro"/>
</dbReference>
<keyword evidence="7" id="KW-0221">Differentiation</keyword>
<dbReference type="STRING" id="568069.A0A1J1HJG3"/>
<evidence type="ECO:0000259" key="16">
    <source>
        <dbReference type="PROSITE" id="PS50026"/>
    </source>
</evidence>
<dbReference type="PROSITE" id="PS00022">
    <property type="entry name" value="EGF_1"/>
    <property type="match status" value="6"/>
</dbReference>
<dbReference type="PROSITE" id="PS01187">
    <property type="entry name" value="EGF_CA"/>
    <property type="match status" value="2"/>
</dbReference>
<dbReference type="CDD" id="cd00054">
    <property type="entry name" value="EGF_CA"/>
    <property type="match status" value="5"/>
</dbReference>
<dbReference type="FunFam" id="2.10.25.10:FF:000066">
    <property type="entry name" value="FAT atypical cadherin 4"/>
    <property type="match status" value="1"/>
</dbReference>
<reference evidence="18 19" key="1">
    <citation type="submission" date="2015-04" db="EMBL/GenBank/DDBJ databases">
        <authorList>
            <person name="Syromyatnikov M.Y."/>
            <person name="Popov V.N."/>
        </authorList>
    </citation>
    <scope>NUCLEOTIDE SEQUENCE [LARGE SCALE GENOMIC DNA]</scope>
</reference>
<dbReference type="PRINTS" id="PR00010">
    <property type="entry name" value="EGFBLOOD"/>
</dbReference>
<organism evidence="18 19">
    <name type="scientific">Clunio marinus</name>
    <dbReference type="NCBI Taxonomy" id="568069"/>
    <lineage>
        <taxon>Eukaryota</taxon>
        <taxon>Metazoa</taxon>
        <taxon>Ecdysozoa</taxon>
        <taxon>Arthropoda</taxon>
        <taxon>Hexapoda</taxon>
        <taxon>Insecta</taxon>
        <taxon>Pterygota</taxon>
        <taxon>Neoptera</taxon>
        <taxon>Endopterygota</taxon>
        <taxon>Diptera</taxon>
        <taxon>Nematocera</taxon>
        <taxon>Chironomoidea</taxon>
        <taxon>Chironomidae</taxon>
        <taxon>Clunio</taxon>
    </lineage>
</organism>
<dbReference type="InterPro" id="IPR013032">
    <property type="entry name" value="EGF-like_CS"/>
</dbReference>
<dbReference type="GO" id="GO:0030718">
    <property type="term" value="P:germ-line stem cell population maintenance"/>
    <property type="evidence" value="ECO:0007669"/>
    <property type="project" value="UniProtKB-ARBA"/>
</dbReference>
<keyword evidence="12" id="KW-0325">Glycoprotein</keyword>
<dbReference type="SMART" id="SM00051">
    <property type="entry name" value="DSL"/>
    <property type="match status" value="1"/>
</dbReference>
<keyword evidence="3 13" id="KW-0245">EGF-like domain</keyword>
<sequence length="525" mass="57354">MNGSCCGSNEKEKSKIIDCPKCTTAFRLCLKEYPGGVESFGCPFGESTTKILGSSSFELHGHKFATITVPFTFRWTQSFSLILQALDMYRNSSSPAIIEEVAYSGTISPPSDWISLDNSNQPSRNARIRYKIRVICDEHYYNSTCTVLCKPRDDFFGHYTCGDKGQKVCQKGWSGDNCDKPICLNGCVHGTCERPGVCQCRNGYKGAICDECQAYPGCKNGFCEKPWECRCHKNWGGILCDKDLNYCGTHEPCLFGGTCHHIGGEQFSCTCPEGLSGARCEIVEHPCAPVPCKNGATCTIKESSKKNVTKPEYKPRQYRGMSSMGAPVSARTVAVNDNFTLSSSTKTESEYVCTCTPGFTGERCEQNIDECENVPCKNGATCIDLVNDYQCNCIAGFTGHDCDINIDECVNNPCQNGQCVDMINGFYCMCPDGFSGTLCETMINDYDDDLSDLCASGPCHNNGSCESGDGWFRCVCSAGFDGPDCRININECASQPCTEGATCIDGIGKFSCVCPSNRRGKRCEI</sequence>
<feature type="domain" description="EGF-like" evidence="16">
    <location>
        <begin position="405"/>
        <end position="440"/>
    </location>
</feature>
<dbReference type="AlphaFoldDB" id="A0A1J1HJG3"/>
<dbReference type="GO" id="GO:0030855">
    <property type="term" value="P:epithelial cell differentiation"/>
    <property type="evidence" value="ECO:0007669"/>
    <property type="project" value="UniProtKB-ARBA"/>
</dbReference>
<dbReference type="OrthoDB" id="7785155at2759"/>
<evidence type="ECO:0000256" key="11">
    <source>
        <dbReference type="ARBA" id="ARBA00023157"/>
    </source>
</evidence>
<dbReference type="GO" id="GO:0046331">
    <property type="term" value="P:lateral inhibition"/>
    <property type="evidence" value="ECO:0007669"/>
    <property type="project" value="UniProtKB-ARBA"/>
</dbReference>
<dbReference type="Pfam" id="PF07657">
    <property type="entry name" value="MNNL"/>
    <property type="match status" value="1"/>
</dbReference>
<dbReference type="PROSITE" id="PS50026">
    <property type="entry name" value="EGF_3"/>
    <property type="match status" value="6"/>
</dbReference>
<evidence type="ECO:0000256" key="3">
    <source>
        <dbReference type="ARBA" id="ARBA00022536"/>
    </source>
</evidence>
<dbReference type="FunFam" id="2.10.25.10:FF:000122">
    <property type="entry name" value="Protein crumbs homolog 2"/>
    <property type="match status" value="1"/>
</dbReference>
<dbReference type="Pfam" id="PF21700">
    <property type="entry name" value="EGF_DL_JAG"/>
    <property type="match status" value="1"/>
</dbReference>
<feature type="disulfide bond" evidence="13">
    <location>
        <begin position="271"/>
        <end position="280"/>
    </location>
</feature>